<feature type="region of interest" description="Disordered" evidence="2">
    <location>
        <begin position="811"/>
        <end position="942"/>
    </location>
</feature>
<feature type="compositionally biased region" description="Basic and acidic residues" evidence="2">
    <location>
        <begin position="2276"/>
        <end position="2297"/>
    </location>
</feature>
<feature type="compositionally biased region" description="Acidic residues" evidence="2">
    <location>
        <begin position="2437"/>
        <end position="2448"/>
    </location>
</feature>
<feature type="region of interest" description="Disordered" evidence="2">
    <location>
        <begin position="303"/>
        <end position="335"/>
    </location>
</feature>
<feature type="compositionally biased region" description="Basic and acidic residues" evidence="2">
    <location>
        <begin position="86"/>
        <end position="131"/>
    </location>
</feature>
<feature type="compositionally biased region" description="Low complexity" evidence="2">
    <location>
        <begin position="3476"/>
        <end position="3506"/>
    </location>
</feature>
<feature type="compositionally biased region" description="Acidic residues" evidence="2">
    <location>
        <begin position="4482"/>
        <end position="4491"/>
    </location>
</feature>
<feature type="compositionally biased region" description="Basic residues" evidence="2">
    <location>
        <begin position="4292"/>
        <end position="4304"/>
    </location>
</feature>
<feature type="compositionally biased region" description="Basic residues" evidence="2">
    <location>
        <begin position="2768"/>
        <end position="2781"/>
    </location>
</feature>
<feature type="region of interest" description="Disordered" evidence="2">
    <location>
        <begin position="617"/>
        <end position="677"/>
    </location>
</feature>
<dbReference type="InterPro" id="IPR053268">
    <property type="entry name" value="Woronin_anchor"/>
</dbReference>
<feature type="compositionally biased region" description="Polar residues" evidence="2">
    <location>
        <begin position="4972"/>
        <end position="4983"/>
    </location>
</feature>
<feature type="compositionally biased region" description="Low complexity" evidence="2">
    <location>
        <begin position="3331"/>
        <end position="3351"/>
    </location>
</feature>
<feature type="compositionally biased region" description="Basic and acidic residues" evidence="2">
    <location>
        <begin position="4126"/>
        <end position="4143"/>
    </location>
</feature>
<proteinExistence type="predicted"/>
<feature type="compositionally biased region" description="Basic residues" evidence="2">
    <location>
        <begin position="4183"/>
        <end position="4194"/>
    </location>
</feature>
<feature type="compositionally biased region" description="Basic residues" evidence="2">
    <location>
        <begin position="3605"/>
        <end position="3617"/>
    </location>
</feature>
<feature type="compositionally biased region" description="Low complexity" evidence="2">
    <location>
        <begin position="3534"/>
        <end position="3554"/>
    </location>
</feature>
<feature type="compositionally biased region" description="Basic residues" evidence="2">
    <location>
        <begin position="3123"/>
        <end position="3136"/>
    </location>
</feature>
<feature type="compositionally biased region" description="Basic and acidic residues" evidence="2">
    <location>
        <begin position="1836"/>
        <end position="1863"/>
    </location>
</feature>
<feature type="region of interest" description="Disordered" evidence="2">
    <location>
        <begin position="2176"/>
        <end position="2323"/>
    </location>
</feature>
<feature type="region of interest" description="Disordered" evidence="2">
    <location>
        <begin position="2535"/>
        <end position="5699"/>
    </location>
</feature>
<feature type="compositionally biased region" description="Basic residues" evidence="2">
    <location>
        <begin position="5305"/>
        <end position="5315"/>
    </location>
</feature>
<feature type="compositionally biased region" description="Basic residues" evidence="2">
    <location>
        <begin position="542"/>
        <end position="554"/>
    </location>
</feature>
<dbReference type="PANTHER" id="PTHR40641:SF2">
    <property type="entry name" value="INVOLUCRIN REPEAT PROTEIN"/>
    <property type="match status" value="1"/>
</dbReference>
<feature type="compositionally biased region" description="Polar residues" evidence="2">
    <location>
        <begin position="1983"/>
        <end position="1993"/>
    </location>
</feature>
<feature type="region of interest" description="Disordered" evidence="2">
    <location>
        <begin position="1447"/>
        <end position="2158"/>
    </location>
</feature>
<feature type="compositionally biased region" description="Low complexity" evidence="2">
    <location>
        <begin position="3149"/>
        <end position="3173"/>
    </location>
</feature>
<feature type="compositionally biased region" description="Basic and acidic residues" evidence="2">
    <location>
        <begin position="5091"/>
        <end position="5100"/>
    </location>
</feature>
<dbReference type="STRING" id="1835702.A0A1F5LNK8"/>
<feature type="region of interest" description="Disordered" evidence="2">
    <location>
        <begin position="2487"/>
        <end position="2520"/>
    </location>
</feature>
<comment type="caution">
    <text evidence="3">The sequence shown here is derived from an EMBL/GenBank/DDBJ whole genome shotgun (WGS) entry which is preliminary data.</text>
</comment>
<feature type="compositionally biased region" description="Polar residues" evidence="2">
    <location>
        <begin position="5410"/>
        <end position="5422"/>
    </location>
</feature>
<feature type="compositionally biased region" description="Low complexity" evidence="2">
    <location>
        <begin position="3951"/>
        <end position="3967"/>
    </location>
</feature>
<feature type="compositionally biased region" description="Low complexity" evidence="2">
    <location>
        <begin position="3366"/>
        <end position="3389"/>
    </location>
</feature>
<feature type="compositionally biased region" description="Low complexity" evidence="2">
    <location>
        <begin position="3082"/>
        <end position="3096"/>
    </location>
</feature>
<feature type="compositionally biased region" description="Basic and acidic residues" evidence="2">
    <location>
        <begin position="2036"/>
        <end position="2046"/>
    </location>
</feature>
<feature type="compositionally biased region" description="Basic and acidic residues" evidence="2">
    <location>
        <begin position="353"/>
        <end position="365"/>
    </location>
</feature>
<feature type="compositionally biased region" description="Polar residues" evidence="2">
    <location>
        <begin position="4083"/>
        <end position="4093"/>
    </location>
</feature>
<feature type="compositionally biased region" description="Basic and acidic residues" evidence="2">
    <location>
        <begin position="5576"/>
        <end position="5608"/>
    </location>
</feature>
<feature type="compositionally biased region" description="Acidic residues" evidence="2">
    <location>
        <begin position="2897"/>
        <end position="2911"/>
    </location>
</feature>
<feature type="compositionally biased region" description="Basic and acidic residues" evidence="2">
    <location>
        <begin position="5557"/>
        <end position="5567"/>
    </location>
</feature>
<feature type="compositionally biased region" description="Basic and acidic residues" evidence="2">
    <location>
        <begin position="5242"/>
        <end position="5253"/>
    </location>
</feature>
<dbReference type="EMBL" id="LXJU01000005">
    <property type="protein sequence ID" value="OGE54802.1"/>
    <property type="molecule type" value="Genomic_DNA"/>
</dbReference>
<feature type="compositionally biased region" description="Low complexity" evidence="2">
    <location>
        <begin position="4797"/>
        <end position="4806"/>
    </location>
</feature>
<feature type="compositionally biased region" description="Basic and acidic residues" evidence="2">
    <location>
        <begin position="1497"/>
        <end position="1513"/>
    </location>
</feature>
<feature type="coiled-coil region" evidence="1">
    <location>
        <begin position="5751"/>
        <end position="5868"/>
    </location>
</feature>
<dbReference type="OrthoDB" id="5365701at2759"/>
<keyword evidence="4" id="KW-1185">Reference proteome</keyword>
<feature type="compositionally biased region" description="Basic and acidic residues" evidence="2">
    <location>
        <begin position="4070"/>
        <end position="4082"/>
    </location>
</feature>
<feature type="compositionally biased region" description="Low complexity" evidence="2">
    <location>
        <begin position="3697"/>
        <end position="3712"/>
    </location>
</feature>
<feature type="compositionally biased region" description="Low complexity" evidence="2">
    <location>
        <begin position="2924"/>
        <end position="2958"/>
    </location>
</feature>
<feature type="compositionally biased region" description="Basic and acidic residues" evidence="2">
    <location>
        <begin position="38"/>
        <end position="47"/>
    </location>
</feature>
<feature type="compositionally biased region" description="Low complexity" evidence="2">
    <location>
        <begin position="4569"/>
        <end position="4584"/>
    </location>
</feature>
<feature type="region of interest" description="Disordered" evidence="2">
    <location>
        <begin position="1170"/>
        <end position="1423"/>
    </location>
</feature>
<dbReference type="Proteomes" id="UP000177622">
    <property type="component" value="Unassembled WGS sequence"/>
</dbReference>
<feature type="compositionally biased region" description="Polar residues" evidence="2">
    <location>
        <begin position="1063"/>
        <end position="1074"/>
    </location>
</feature>
<feature type="compositionally biased region" description="Basic and acidic residues" evidence="2">
    <location>
        <begin position="1580"/>
        <end position="1593"/>
    </location>
</feature>
<feature type="region of interest" description="Disordered" evidence="2">
    <location>
        <begin position="2355"/>
        <end position="2466"/>
    </location>
</feature>
<feature type="compositionally biased region" description="Basic residues" evidence="2">
    <location>
        <begin position="3269"/>
        <end position="3278"/>
    </location>
</feature>
<feature type="compositionally biased region" description="Basic and acidic residues" evidence="2">
    <location>
        <begin position="5160"/>
        <end position="5171"/>
    </location>
</feature>
<protein>
    <recommendedName>
        <fullName evidence="5">Involucrin repeat protein</fullName>
    </recommendedName>
</protein>
<feature type="compositionally biased region" description="Basic and acidic residues" evidence="2">
    <location>
        <begin position="4992"/>
        <end position="5007"/>
    </location>
</feature>
<feature type="compositionally biased region" description="Basic and acidic residues" evidence="2">
    <location>
        <begin position="1107"/>
        <end position="1116"/>
    </location>
</feature>
<feature type="compositionally biased region" description="Low complexity" evidence="2">
    <location>
        <begin position="3455"/>
        <end position="3466"/>
    </location>
</feature>
<feature type="compositionally biased region" description="Low complexity" evidence="2">
    <location>
        <begin position="3583"/>
        <end position="3604"/>
    </location>
</feature>
<feature type="compositionally biased region" description="Basic and acidic residues" evidence="2">
    <location>
        <begin position="1779"/>
        <end position="1788"/>
    </location>
</feature>
<feature type="compositionally biased region" description="Basic and acidic residues" evidence="2">
    <location>
        <begin position="2355"/>
        <end position="2367"/>
    </location>
</feature>
<feature type="compositionally biased region" description="Basic residues" evidence="2">
    <location>
        <begin position="2056"/>
        <end position="2067"/>
    </location>
</feature>
<feature type="compositionally biased region" description="Basic and acidic residues" evidence="2">
    <location>
        <begin position="1622"/>
        <end position="1653"/>
    </location>
</feature>
<feature type="compositionally biased region" description="Basic and acidic residues" evidence="2">
    <location>
        <begin position="4352"/>
        <end position="4365"/>
    </location>
</feature>
<dbReference type="PANTHER" id="PTHR40641">
    <property type="entry name" value="INVOLUCRIN REPEAT PROTEIN (AFU_ORTHOLOGUE AFUA_2G08060)"/>
    <property type="match status" value="1"/>
</dbReference>
<feature type="compositionally biased region" description="Low complexity" evidence="2">
    <location>
        <begin position="758"/>
        <end position="770"/>
    </location>
</feature>
<feature type="compositionally biased region" description="Low complexity" evidence="2">
    <location>
        <begin position="2748"/>
        <end position="2763"/>
    </location>
</feature>
<accession>A0A1F5LNK8</accession>
<evidence type="ECO:0000313" key="4">
    <source>
        <dbReference type="Proteomes" id="UP000177622"/>
    </source>
</evidence>
<feature type="compositionally biased region" description="Acidic residues" evidence="2">
    <location>
        <begin position="841"/>
        <end position="851"/>
    </location>
</feature>
<feature type="compositionally biased region" description="Acidic residues" evidence="2">
    <location>
        <begin position="3640"/>
        <end position="3653"/>
    </location>
</feature>
<keyword evidence="1" id="KW-0175">Coiled coil</keyword>
<feature type="compositionally biased region" description="Basic and acidic residues" evidence="2">
    <location>
        <begin position="1520"/>
        <end position="1567"/>
    </location>
</feature>
<feature type="compositionally biased region" description="Low complexity" evidence="2">
    <location>
        <begin position="3248"/>
        <end position="3268"/>
    </location>
</feature>
<feature type="compositionally biased region" description="Polar residues" evidence="2">
    <location>
        <begin position="3002"/>
        <end position="3014"/>
    </location>
</feature>
<feature type="compositionally biased region" description="Basic residues" evidence="2">
    <location>
        <begin position="2964"/>
        <end position="2974"/>
    </location>
</feature>
<feature type="compositionally biased region" description="Low complexity" evidence="2">
    <location>
        <begin position="4767"/>
        <end position="4786"/>
    </location>
</feature>
<feature type="compositionally biased region" description="Low complexity" evidence="2">
    <location>
        <begin position="4263"/>
        <end position="4275"/>
    </location>
</feature>
<feature type="compositionally biased region" description="Low complexity" evidence="2">
    <location>
        <begin position="3911"/>
        <end position="3936"/>
    </location>
</feature>
<feature type="compositionally biased region" description="Basic and acidic residues" evidence="2">
    <location>
        <begin position="1076"/>
        <end position="1094"/>
    </location>
</feature>
<feature type="region of interest" description="Disordered" evidence="2">
    <location>
        <begin position="692"/>
        <end position="774"/>
    </location>
</feature>
<feature type="compositionally biased region" description="Basic residues" evidence="2">
    <location>
        <begin position="3717"/>
        <end position="3729"/>
    </location>
</feature>
<feature type="compositionally biased region" description="Basic residues" evidence="2">
    <location>
        <begin position="3822"/>
        <end position="3834"/>
    </location>
</feature>
<name>A0A1F5LNK8_PENAI</name>
<dbReference type="RefSeq" id="XP_022490233.1">
    <property type="nucleotide sequence ID" value="XM_022629871.1"/>
</dbReference>
<feature type="region of interest" description="Disordered" evidence="2">
    <location>
        <begin position="349"/>
        <end position="405"/>
    </location>
</feature>
<feature type="compositionally biased region" description="Low complexity" evidence="2">
    <location>
        <begin position="2506"/>
        <end position="2515"/>
    </location>
</feature>
<feature type="compositionally biased region" description="Polar residues" evidence="2">
    <location>
        <begin position="924"/>
        <end position="933"/>
    </location>
</feature>
<feature type="compositionally biased region" description="Low complexity" evidence="2">
    <location>
        <begin position="3406"/>
        <end position="3422"/>
    </location>
</feature>
<feature type="compositionally biased region" description="Basic residues" evidence="2">
    <location>
        <begin position="4634"/>
        <end position="4643"/>
    </location>
</feature>
<feature type="compositionally biased region" description="Basic and acidic residues" evidence="2">
    <location>
        <begin position="1290"/>
        <end position="1315"/>
    </location>
</feature>
<feature type="compositionally biased region" description="Basic and acidic residues" evidence="2">
    <location>
        <begin position="3189"/>
        <end position="3198"/>
    </location>
</feature>
<feature type="compositionally biased region" description="Acidic residues" evidence="2">
    <location>
        <begin position="3804"/>
        <end position="3814"/>
    </location>
</feature>
<feature type="compositionally biased region" description="Basic residues" evidence="2">
    <location>
        <begin position="4043"/>
        <end position="4056"/>
    </location>
</feature>
<feature type="compositionally biased region" description="Acidic residues" evidence="2">
    <location>
        <begin position="4410"/>
        <end position="4421"/>
    </location>
</feature>
<feature type="compositionally biased region" description="Basic and acidic residues" evidence="2">
    <location>
        <begin position="3901"/>
        <end position="3910"/>
    </location>
</feature>
<feature type="compositionally biased region" description="Basic and acidic residues" evidence="2">
    <location>
        <begin position="5438"/>
        <end position="5453"/>
    </location>
</feature>
<feature type="compositionally biased region" description="Basic residues" evidence="2">
    <location>
        <begin position="3937"/>
        <end position="3949"/>
    </location>
</feature>
<feature type="compositionally biased region" description="Basic and acidic residues" evidence="2">
    <location>
        <begin position="645"/>
        <end position="655"/>
    </location>
</feature>
<feature type="compositionally biased region" description="Basic and acidic residues" evidence="2">
    <location>
        <begin position="2077"/>
        <end position="2151"/>
    </location>
</feature>
<feature type="compositionally biased region" description="Low complexity" evidence="2">
    <location>
        <begin position="4827"/>
        <end position="4838"/>
    </location>
</feature>
<feature type="compositionally biased region" description="Basic and acidic residues" evidence="2">
    <location>
        <begin position="3558"/>
        <end position="3581"/>
    </location>
</feature>
<feature type="compositionally biased region" description="Low complexity" evidence="2">
    <location>
        <begin position="48"/>
        <end position="66"/>
    </location>
</feature>
<feature type="compositionally biased region" description="Low complexity" evidence="2">
    <location>
        <begin position="3034"/>
        <end position="3055"/>
    </location>
</feature>
<feature type="compositionally biased region" description="Basic and acidic residues" evidence="2">
    <location>
        <begin position="707"/>
        <end position="716"/>
    </location>
</feature>
<feature type="compositionally biased region" description="Basic and acidic residues" evidence="2">
    <location>
        <begin position="3670"/>
        <end position="3688"/>
    </location>
</feature>
<feature type="compositionally biased region" description="Basic and acidic residues" evidence="2">
    <location>
        <begin position="1996"/>
        <end position="2013"/>
    </location>
</feature>
<feature type="compositionally biased region" description="Basic and acidic residues" evidence="2">
    <location>
        <begin position="1879"/>
        <end position="1893"/>
    </location>
</feature>
<gene>
    <name evidence="3" type="ORF">PENARI_c005G07721</name>
</gene>
<feature type="compositionally biased region" description="Polar residues" evidence="2">
    <location>
        <begin position="4378"/>
        <end position="4389"/>
    </location>
</feature>
<feature type="compositionally biased region" description="Basic residues" evidence="2">
    <location>
        <begin position="1612"/>
        <end position="1621"/>
    </location>
</feature>
<feature type="compositionally biased region" description="Low complexity" evidence="2">
    <location>
        <begin position="3864"/>
        <end position="3881"/>
    </location>
</feature>
<feature type="compositionally biased region" description="Polar residues" evidence="2">
    <location>
        <begin position="2199"/>
        <end position="2214"/>
    </location>
</feature>
<feature type="compositionally biased region" description="Basic and acidic residues" evidence="2">
    <location>
        <begin position="2379"/>
        <end position="2399"/>
    </location>
</feature>
<feature type="compositionally biased region" description="Basic and acidic residues" evidence="2">
    <location>
        <begin position="1713"/>
        <end position="1743"/>
    </location>
</feature>
<feature type="compositionally biased region" description="Basic residues" evidence="2">
    <location>
        <begin position="748"/>
        <end position="757"/>
    </location>
</feature>
<evidence type="ECO:0000256" key="2">
    <source>
        <dbReference type="SAM" id="MobiDB-lite"/>
    </source>
</evidence>
<feature type="compositionally biased region" description="Acidic residues" evidence="2">
    <location>
        <begin position="1913"/>
        <end position="1931"/>
    </location>
</feature>
<feature type="compositionally biased region" description="Basic residues" evidence="2">
    <location>
        <begin position="5174"/>
        <end position="5185"/>
    </location>
</feature>
<feature type="compositionally biased region" description="Low complexity" evidence="2">
    <location>
        <begin position="3657"/>
        <end position="3669"/>
    </location>
</feature>
<feature type="compositionally biased region" description="Basic and acidic residues" evidence="2">
    <location>
        <begin position="2487"/>
        <end position="2505"/>
    </location>
</feature>
<feature type="compositionally biased region" description="Basic and acidic residues" evidence="2">
    <location>
        <begin position="1231"/>
        <end position="1240"/>
    </location>
</feature>
<feature type="compositionally biased region" description="Basic and acidic residues" evidence="2">
    <location>
        <begin position="1372"/>
        <end position="1381"/>
    </location>
</feature>
<feature type="compositionally biased region" description="Basic and acidic residues" evidence="2">
    <location>
        <begin position="5332"/>
        <end position="5341"/>
    </location>
</feature>
<feature type="region of interest" description="Disordered" evidence="2">
    <location>
        <begin position="1"/>
        <end position="169"/>
    </location>
</feature>
<feature type="compositionally biased region" description="Low complexity" evidence="2">
    <location>
        <begin position="305"/>
        <end position="335"/>
    </location>
</feature>
<feature type="compositionally biased region" description="Basic and acidic residues" evidence="2">
    <location>
        <begin position="3775"/>
        <end position="3793"/>
    </location>
</feature>
<feature type="compositionally biased region" description="Low complexity" evidence="2">
    <location>
        <begin position="852"/>
        <end position="876"/>
    </location>
</feature>
<feature type="compositionally biased region" description="Basic and acidic residues" evidence="2">
    <location>
        <begin position="2855"/>
        <end position="2874"/>
    </location>
</feature>
<feature type="compositionally biased region" description="Low complexity" evidence="2">
    <location>
        <begin position="3286"/>
        <end position="3297"/>
    </location>
</feature>
<feature type="compositionally biased region" description="Low complexity" evidence="2">
    <location>
        <begin position="559"/>
        <end position="572"/>
    </location>
</feature>
<feature type="region of interest" description="Disordered" evidence="2">
    <location>
        <begin position="1054"/>
        <end position="1158"/>
    </location>
</feature>
<feature type="compositionally biased region" description="Basic and acidic residues" evidence="2">
    <location>
        <begin position="1190"/>
        <end position="1209"/>
    </location>
</feature>
<feature type="compositionally biased region" description="Basic and acidic residues" evidence="2">
    <location>
        <begin position="622"/>
        <end position="631"/>
    </location>
</feature>
<feature type="compositionally biased region" description="Basic residues" evidence="2">
    <location>
        <begin position="4787"/>
        <end position="4796"/>
    </location>
</feature>
<feature type="compositionally biased region" description="Basic residues" evidence="2">
    <location>
        <begin position="5078"/>
        <end position="5090"/>
    </location>
</feature>
<feature type="compositionally biased region" description="Basic and acidic residues" evidence="2">
    <location>
        <begin position="5393"/>
        <end position="5408"/>
    </location>
</feature>
<feature type="compositionally biased region" description="Polar residues" evidence="2">
    <location>
        <begin position="4751"/>
        <end position="4766"/>
    </location>
</feature>
<reference evidence="3 4" key="1">
    <citation type="journal article" date="2016" name="Sci. Rep.">
        <title>Penicillium arizonense, a new, genome sequenced fungal species, reveals a high chemical diversity in secreted metabolites.</title>
        <authorList>
            <person name="Grijseels S."/>
            <person name="Nielsen J.C."/>
            <person name="Randelovic M."/>
            <person name="Nielsen J."/>
            <person name="Nielsen K.F."/>
            <person name="Workman M."/>
            <person name="Frisvad J.C."/>
        </authorList>
    </citation>
    <scope>NUCLEOTIDE SEQUENCE [LARGE SCALE GENOMIC DNA]</scope>
    <source>
        <strain evidence="3 4">CBS 141311</strain>
    </source>
</reference>
<feature type="compositionally biased region" description="Low complexity" evidence="2">
    <location>
        <begin position="5642"/>
        <end position="5655"/>
    </location>
</feature>
<feature type="compositionally biased region" description="Basic residues" evidence="2">
    <location>
        <begin position="4511"/>
        <end position="4522"/>
    </location>
</feature>
<feature type="compositionally biased region" description="Low complexity" evidence="2">
    <location>
        <begin position="4660"/>
        <end position="4674"/>
    </location>
</feature>
<feature type="compositionally biased region" description="Low complexity" evidence="2">
    <location>
        <begin position="4211"/>
        <end position="4223"/>
    </location>
</feature>
<feature type="compositionally biased region" description="Low complexity" evidence="2">
    <location>
        <begin position="5456"/>
        <end position="5469"/>
    </location>
</feature>
<feature type="compositionally biased region" description="Basic and acidic residues" evidence="2">
    <location>
        <begin position="3320"/>
        <end position="3329"/>
    </location>
</feature>
<feature type="compositionally biased region" description="Polar residues" evidence="2">
    <location>
        <begin position="813"/>
        <end position="840"/>
    </location>
</feature>
<feature type="compositionally biased region" description="Basic and acidic residues" evidence="2">
    <location>
        <begin position="1264"/>
        <end position="1277"/>
    </location>
</feature>
<feature type="compositionally biased region" description="Basic and acidic residues" evidence="2">
    <location>
        <begin position="1795"/>
        <end position="1828"/>
    </location>
</feature>
<feature type="compositionally biased region" description="Polar residues" evidence="2">
    <location>
        <begin position="4335"/>
        <end position="4350"/>
    </location>
</feature>
<feature type="compositionally biased region" description="Basic residues" evidence="2">
    <location>
        <begin position="4915"/>
        <end position="4926"/>
    </location>
</feature>
<sequence length="6183" mass="673386">MFKALMGSRSSSSTDVRSKSRRKTDNSDAKSTSSRKSSRGDDRDRGLGDLSSYSPSGSRSKRGPSSIAGDSIASSYVTAEPEPIDDSDRYIIERTPKRRDSDRDSKSSRRRERDRSVSPDRERRRSRRATEDTLDDDLDRERERDRRERRRTQSGDPYVPPVSTSMPPSAPAVQFATDIAAPGFSQFPMQYDTGMPPTGHSPDHEVPYDPHVQQQFPGQFPEGVAQPYLPMNPAGAAADYYGDQGQSVEMQPGVRPAPPSVLPNTQAHLMAASPTANPPPEPSSMGQTGAAAAYFDDDFHVPAQAAKPPTASSSRPSKPSNPSKPSKPSSSSVLPAAAVGAATYGISGMMSHSHNEQHSSSEVHHSSSYNQPMAQSMSQPMTQPMASSNHKPTHKPPHSHSFSEGVGLAAAGGAAGYMMGHHHHSSSPEHASQYSFQNYEGSSQAGIPPYAPGYPNHNHTHNNALYAGGAAGYASNAAHNPGFYPHGPGALALQERQRGPLGRFVDFWRDPEAVGRFEDYTETIGVCKYCFQPGTSSLDAPRKHHYDRRRRHSADRHSSASSSRVSKVSRYQSSEDEGRRRNKSKKSSSWLPGMLAGYATKSLFSNKEFDDSYSIRSGRVASSHEEDDRRSYTSRGVTRRSGHSPQRDYQSDSKRPSGYSRRTRSRSRSSSRSERHSFLKEAALGAAVGGAALAVTKSRNRSRSRSPGRDQRRKDSSSSSSFVNVSRPSKKSVAGGIGSFFTSSSENRKKRQSKKRSGFFSFKGGSSSSSLDNDLAFGDGFSKKSSKLKKKDKKGKDVDAALVGLGATATRLAGSSPNIPSRSAGQMYTKSRHSNYTSSANDDEWIDESEDQSASSVSSALAFGASSADSSSDSSSRWGWRWGSKKDKKKKDKKSSPTNTALAIGAGALGAAAISSARHRDSEPPSSSGSLQQVYPMPTSDPSRFDVAKMSPSVSGGHPALVRPGPIPLQQPQPVTPVSQAVYTTQGGLPGSIPAYSAPVVPPAFAANGFGPHDIQLHDSRDAIWAPEVPQSEGRRPHRRSDSFPVFPIQETASGLKRRSTAKDQASVQFNLTEEQAARERRLDRRDRNSRDDFVDPQPLQLLDGEDEKRQETERLVHRRREREEEDRLEAERLDRRRKEREEEKRRDTTEREKDSSAWVGVAAAGALGAAAASTVLSRKTDDDEASEASLRRNERREKRRAERRRDSDIDAESSLVSRFEPIQPIEEVPAVEHREEKKPRSPRRASPRKPQVYEDYAEFFAPEELRHSPDDQKRSGSGDMPTIVEIEPASERRARDEPPREEPDYSHEPYKNVDHLPWPVPRLNFIEPTPPQSVNGGSVRDATSPIEPPVDTSSYDTKPRERSTTGSRVSWGDDKTHEYEIPSSSEQDPLEHDVSPYEEVPPKDVPLPVSEISSTREIASKPEYGTDIEFAATIAAATAAAGFDPAMITDDPSYHTRTSPPGSEDEGRFKSSWAPSARKEPHGFVQGEIGEVAPKTIKDVSSSKHITDKDELFFDEPESFSKNDDISSGRRDKSSIAQEVLERLNGKRDKQDQPTSPERERERDVDIDAFSMPGGFDAADSRDLVESRDERSVFSAPGPVTQDPESPTQSKKSKSKKKSRKSVDAFEIETKEPAPEPERQPEPVPESVREPEPEVIEVQDENRSIVSAPATKDEKSKSRKSRRSGGDFDIAPLQDITESRDDTRSVFSVPATKDETSKSRKTRRSGDDSDIYRSREVPESREPPSPVTTAPVPKEYESPRSKASRRSGDEFEIVSSRDISESRDDRSVFSSPATKDETSKSRRSRRSGDDFDISRSRDAAESRDDTRSVFSVPATKDETSKARQSRRSGDDFDISRSRDPSESRSVTSESARHRTSRRSGDDYVSRSRDVSESRSVASESSRHRKSRRSGDDFDPPGDTETPLPEDGEDGEEKKKRRKRHSRHGSETFSIDDDARSAVTDLADDKSERRKHRHRSSRDSNFDDTASVTSSPARISESRERRKAKDEEKEKKPGGFLRSIFGSQVSAPAEGTRSSSLDKRSSREALSEAGVDDERRRRKKRSSKHRSSSNGDELEDASDKEKDAEDGTNLEDYRSSRQRKEERRRHRYEEIVDSGRKRDSEKDLNDDHDNQSFLNERPETPAAAERDDDVRGASGLPASAAETALGAAAGLGLGKILQQRPRSRSTSPPSAEKALDLTPKSQSRPASPETSRSPNARRGSVAKSITESPTAVPLHFRRPPTSPGLPRAVPVEAPHVESPGSPSHQRHRRPGSVEFRNSREIRPLWLVERHSSVKGEAEPQEGLPSLPSSKTSSRVPSIEDLKALNDDDGVRTWEQVDLSHSIMENRRPTGLTIETDHANENHNREIDLLDSQQATPTAEHFESSSHSAKKEKLKYEFHSPSELLRNPDNFEPLPGSPTLEALPSAEGSVVGPKDKEAEEEPAEQEAQLEPETPTREKESLPSGGDVAKAAGFAGIVDAAAIAAVKNKEYQHSAEHAEDSEPRALPEAETEAAAAEPKIHGFGDIVDAAVAREIASHDKAPVDEEIGEPGTAIEENAPVQLDSTQPVEATKEIIEEPIPEPIEQSAGPADTETAEETAMTPAQKRKAKKNKKKNKSQGQSVDFVPEETASVVQEDASKEVKQAPVAETPAVQDASVEVDTTPVKSEAVAPAQEDIPETAQPQAEAEPVEAPREIVAEPEISPEPEVPAPSAEEDATAQQPTETEHAGTEPAGASRDLGLDSSAAVAETSEPVSAPEPVAEPEVALTAAQKKKAKKDKKKKNKSKDTSAEEPADDVATSQPQDEVIASTETAKQEEAVPSAEEPVLQAEGSDKNIEEQEATEPVFTDANETAVPETTRPEDEGVSRTLEDIEKPVEEATLVASEDLTAPAVTEPTKEDSEGEDNFQEAVEEQDPQPIEEKEPEIVPEPTAELVSEPPAEPAAEPASEVPANVPAEAPAEPQETKAQKKKNKKKNRKSAAVEEILVPTEEEPTPAPEGETAEFKSASTEPADTQISETRGEALPSDPEQPAKDLELPSETATEEPAAAPEQQDVPPAESTVDVAPALVDVEGPTEETAHEIAQPAAVETQEVQAETAAELEPESQPQYEAEAEDGAEPEVALTAAQKKKARKDKKKKNKQSQFSVPDEEQPAESAPTEPSSPATETVPAAEPTAKEVPSVPEEVSAGVVPQDTEKGVRIESEQSVEPEQPAELEKIVEPEQPQEEGAPTSIPEPTVEETTAETPKEEPAVLEEQVQAEEAPVEPEVPMTAAQRKKAKKAAKKKQEEEAALAAASDNANPAEPEPVPEAESTETPAPVEDPAVVEDKPAEIKQDAAPAAEIEAPTTEETPLPADTEVAESSQDLEPPTEDVPAVADVEPAEASADVVPASEEAPVSADVPQSEEPKPEDATLAPAEEATPAAVETETPQEPEAPAEPEVPMTAAEKKQAKKNKKKQQTESESAPAEEAAPLVEETKATEEATAPVPSPTEAAPEVETETTAQEEQTQDTPALDKEAPTEPVSDGTVAAPEPSEEATDVQDVAQDAAPEGAAEPDAPMENLQEEQKADAALEQPSEEKSPDDKEPVAEETPIAESIEAAAPEEAALTPAQKRKAKKDKKKNKGLSATPEEQQPAPAEEESKPMPVEEETVAVPTEEEPTPTPAEEPAEPTSEPPSTDKEVEPPVPTEEARPEEASPETLQQDASADAAAAEAAEEAAMTPAQKRKAKKDKKKRQSLAAEELQATPIEEEPKSVPAEKMVEPTPPAESTEPAPPQDVEQPAGDKEIEPPTVVEEAKPEEPLPENTQNDAPPDEAAIEAAEEAGMTSAQKRKAKKDKKKRLSLAVEEQQPVAAEEEVKDTPVEEGLKGVSTAEATEANAAETTELAPAQEIEQPTSEKDAEPPVVSEEAPKAEKPSPEESTPQDAPADTTAAEAAEEATMTPAQKRKAKKDKKKRQSLAAEEQQPAPSEELPAATEEETKAAPAEDVSAEPAQSQDNEQPALAEDVEAPVATDEATNPEEPSPEESTQQDLPADTATPEAVEEEAMTPAQKRKAKKDKKKNRKSVAWGDEETASQAREQDSSVPEEKPYSQDTSAEPTVTSEDDAKELPVAEKAAEAAADKDVSVLETPASGEPEKTEKVAPSEEAKEITEQEPSSPVQPEEESKPTSDPQSPSGQDAEAQEEAGMTAKERRKAKKNKKKGKSVDLTDDAPIEKEAAPETPAETPADSPAEPTPGPEDGQAVEAETPKIEEPATVEPATEDAPKEENTEQHPATETATETEPAPSPAEPAEEVEMSAKERRKAKKAKKRQSKNADADNDASSAPPTEPGTPGEPADSVEKVLTSTDTPGLSAVTATSPAEHDGKEHQSHDIVTHAAAKEMASTDEFMSSQVEQPQIESPFLDYPPQPVLERSVNSGELEEVLAPEQGDETPAIHEPELLTKEEDLEGEGQKEDGEKPQEELVELAPSAEEMSSVPEADYLSGEKAIEETPVDVPEEVVPEVQPGEAPTEETSETALSKKQKKKSKKKNRKQEEDIVEEAPAPELETAITEEKEQPEAVTFAEPESVPEPEEKTATEPEPVAETEAVSASEEQSTDQPKDVEEPSAVQPIEAVEATNEPTVPEAEPVGPASEEPESAPVTKLSKKDKKKQRQLLLAQEAEAKQRLEEQPAPEATEAAVPESEIATDATTADEKPQDDPVDDAEETTVKPSDVTEETAKEIEPSAQEAEGPVPIQEPESGERSIELPSGDLKTEEIVEETATQTPAENMNAEQPSEQALAEPAIEPEAEAPTTSKKLSKKEKKKAAAAAAAAATLLEEENSAKGLPAAEEPLSSVPQAPEEPTEQPTVDLHQSTEAHDGPQPEPEKSIDEAQELAASEPKDDEPAEQQAVEAPENTKPLAPEVSLEQPMEEPTEDSIVAEHISRKLSKKEKKKAKKQEQQGLIVSTSHAEESVPAPEPETTEAVPEESTKEFSAPEPGSLAQETSQETSQETPVEPESIALEDKQPLESEKDHEFVSQDLSNESEPAEAVVQEQTTFDQPAAAEEPIEKNVEEDVEVAGPPTQELEKAADPEDQPAESEVTPALSKKMSKKDKRKAKKKGVADEPKEIDSQPAEPVFEPEAPRELDSAAKPTPVAERELPIDAPSATEEQPAPAPEAESETVLDPTQTEPEHVAEKETSLSRKASKKKAKKAKKASQGLDLEPQTEVQNETDHQAAIAPFEDDALKPRDTELADAPVEKANQEDENWPAIDWEHAKGEHGQQFRDTVPEPESEPVIPPNPEIIGEFEDSTTPKDLQGPTEPTEEDAWSAPLSKKDKKKANKNKKQSQQADLEESEALPEISYDKGVKKTTPESLQEPTEIKEIRGGFKRPTPDKQTPSLKDSAEEETTAGASRDIAIPVLEAPRRTTEVTEVAKDTSGEVPSSLQRQIESSISHDEPLAEVTTAMEEQSRELDFSVHGEKSLDAPFSLPEPSKEPSSPAKNLVSQVAAGEDLSGLRRSPSIHGRHEKTPRTWSLDEPSVPALAPSPPRSLFGPDDVYARPRTPLDTIAEQEPRDGHGATTGRRGTPRLEIKPEHVLPRPQTPVRKFTDTAFDRESWPTPENESRKGSREDLKREITKTPEQVLKPSTSSGKLRRTNRSTSGDLRAASLAGSQPSDLDQLPSSSSYDPVTDKGKRPVRNMSDVYEGWGETPSSPRSPSRPPSVRRRRSMQHLQDIETRLDQLISENRLLIAARDEAEYNLKHSSVARRKSDRALNTRDGDLRDKEAEVEQLKSSVEWLQKETTRLSQENEGLAASNAALAAAHAAEVNNVRESSTRELEDLRSQHTQLSSQVDDRVRQEIETALAQKDIELRRLRTELEETRDKVKELQQQISASVHDNALVFRDEEYFDAACQKLCGHVQSWVLRFSKHNDKRRCRSLSELHDEKIADRFDNALLDGSDPDAYLSDRVRRRDVFMSVIMTMVWEYVFTRYLFGMDREQRQKLKSLEKQLGEVGPSRAVHRWRATTLTLLSRRPAFAAQRESDTEAVTLEIFKTLSKVLPPPSHVESQLLDSLRKIMRVAVNLSLEMRTQLAEFIMLPPLQPEYDTNGDLARQVYFNAALMNERSGLTNDNGELEAQQSVVRIVLFPLVVKKGNDVGEGDDEVVVCPAQVLIARPGKDKRVSRMTSGDRMSIDATKSVHSMAPSSMMDVSNMI</sequence>
<feature type="compositionally biased region" description="Basic residues" evidence="2">
    <location>
        <begin position="2602"/>
        <end position="2614"/>
    </location>
</feature>
<feature type="compositionally biased region" description="Basic and acidic residues" evidence="2">
    <location>
        <begin position="4424"/>
        <end position="4452"/>
    </location>
</feature>
<feature type="compositionally biased region" description="Basic and acidic residues" evidence="2">
    <location>
        <begin position="1130"/>
        <end position="1156"/>
    </location>
</feature>
<feature type="compositionally biased region" description="Polar residues" evidence="2">
    <location>
        <begin position="369"/>
        <end position="386"/>
    </location>
</feature>
<feature type="compositionally biased region" description="Basic and acidic residues" evidence="2">
    <location>
        <begin position="4099"/>
        <end position="4117"/>
    </location>
</feature>
<feature type="compositionally biased region" description="Basic and acidic residues" evidence="2">
    <location>
        <begin position="4843"/>
        <end position="4860"/>
    </location>
</feature>
<feature type="compositionally biased region" description="Low complexity" evidence="2">
    <location>
        <begin position="901"/>
        <end position="916"/>
    </location>
</feature>
<organism evidence="3 4">
    <name type="scientific">Penicillium arizonense</name>
    <dbReference type="NCBI Taxonomy" id="1835702"/>
    <lineage>
        <taxon>Eukaryota</taxon>
        <taxon>Fungi</taxon>
        <taxon>Dikarya</taxon>
        <taxon>Ascomycota</taxon>
        <taxon>Pezizomycotina</taxon>
        <taxon>Eurotiomycetes</taxon>
        <taxon>Eurotiomycetidae</taxon>
        <taxon>Eurotiales</taxon>
        <taxon>Aspergillaceae</taxon>
        <taxon>Penicillium</taxon>
    </lineage>
</organism>
<feature type="compositionally biased region" description="Basic and acidic residues" evidence="2">
    <location>
        <begin position="5214"/>
        <end position="5233"/>
    </location>
</feature>
<feature type="region of interest" description="Disordered" evidence="2">
    <location>
        <begin position="538"/>
        <end position="591"/>
    </location>
</feature>
<evidence type="ECO:0000256" key="1">
    <source>
        <dbReference type="SAM" id="Coils"/>
    </source>
</evidence>
<dbReference type="GeneID" id="34574605"/>
<evidence type="ECO:0000313" key="3">
    <source>
        <dbReference type="EMBL" id="OGE54802.1"/>
    </source>
</evidence>
<feature type="compositionally biased region" description="Polar residues" evidence="2">
    <location>
        <begin position="2306"/>
        <end position="2315"/>
    </location>
</feature>
<feature type="compositionally biased region" description="Low complexity" evidence="2">
    <location>
        <begin position="4312"/>
        <end position="4327"/>
    </location>
</feature>
<evidence type="ECO:0008006" key="5">
    <source>
        <dbReference type="Google" id="ProtNLM"/>
    </source>
</evidence>